<evidence type="ECO:0000256" key="2">
    <source>
        <dbReference type="ARBA" id="ARBA00022448"/>
    </source>
</evidence>
<dbReference type="PROSITE" id="PS50893">
    <property type="entry name" value="ABC_TRANSPORTER_2"/>
    <property type="match status" value="1"/>
</dbReference>
<dbReference type="EMBL" id="JADZLT010000050">
    <property type="protein sequence ID" value="MBH0238565.1"/>
    <property type="molecule type" value="Genomic_DNA"/>
</dbReference>
<proteinExistence type="inferred from homology"/>
<keyword evidence="6 8" id="KW-1278">Translocase</keyword>
<evidence type="ECO:0000256" key="5">
    <source>
        <dbReference type="ARBA" id="ARBA00022840"/>
    </source>
</evidence>
<keyword evidence="2 8" id="KW-0813">Transport</keyword>
<reference evidence="10" key="1">
    <citation type="submission" date="2020-12" db="EMBL/GenBank/DDBJ databases">
        <title>Methylobrevis albus sp. nov., isolated from fresh water lack sediment.</title>
        <authorList>
            <person name="Zou Q."/>
        </authorList>
    </citation>
    <scope>NUCLEOTIDE SEQUENCE</scope>
    <source>
        <strain evidence="10">L22</strain>
    </source>
</reference>
<dbReference type="InterPro" id="IPR008995">
    <property type="entry name" value="Mo/tungstate-bd_C_term_dom"/>
</dbReference>
<protein>
    <recommendedName>
        <fullName evidence="8">Spermidine/putrescine import ATP-binding protein PotA</fullName>
        <ecNumber evidence="8">7.6.2.11</ecNumber>
    </recommendedName>
</protein>
<dbReference type="EC" id="7.6.2.11" evidence="8"/>
<keyword evidence="3 8" id="KW-1003">Cell membrane</keyword>
<dbReference type="PANTHER" id="PTHR42781:SF4">
    <property type="entry name" value="SPERMIDINE_PUTRESCINE IMPORT ATP-BINDING PROTEIN POTA"/>
    <property type="match status" value="1"/>
</dbReference>
<comment type="caution">
    <text evidence="10">The sequence shown here is derived from an EMBL/GenBank/DDBJ whole genome shotgun (WGS) entry which is preliminary data.</text>
</comment>
<dbReference type="GO" id="GO:0015417">
    <property type="term" value="F:ABC-type polyamine transporter activity"/>
    <property type="evidence" value="ECO:0007669"/>
    <property type="project" value="UniProtKB-EC"/>
</dbReference>
<dbReference type="SMART" id="SM00382">
    <property type="entry name" value="AAA"/>
    <property type="match status" value="1"/>
</dbReference>
<dbReference type="InterPro" id="IPR027417">
    <property type="entry name" value="P-loop_NTPase"/>
</dbReference>
<comment type="subunit">
    <text evidence="8">The complex is composed of two ATP-binding proteins (PotA), two transmembrane proteins (PotB and PotC) and a solute-binding protein (PotD).</text>
</comment>
<evidence type="ECO:0000256" key="6">
    <source>
        <dbReference type="ARBA" id="ARBA00022967"/>
    </source>
</evidence>
<gene>
    <name evidence="8" type="primary">potA</name>
    <name evidence="10" type="ORF">I5731_12085</name>
</gene>
<evidence type="ECO:0000259" key="9">
    <source>
        <dbReference type="PROSITE" id="PS50893"/>
    </source>
</evidence>
<dbReference type="GO" id="GO:0005524">
    <property type="term" value="F:ATP binding"/>
    <property type="evidence" value="ECO:0007669"/>
    <property type="project" value="UniProtKB-KW"/>
</dbReference>
<evidence type="ECO:0000256" key="1">
    <source>
        <dbReference type="ARBA" id="ARBA00004417"/>
    </source>
</evidence>
<keyword evidence="5 8" id="KW-0067">ATP-binding</keyword>
<dbReference type="NCBIfam" id="TIGR01187">
    <property type="entry name" value="potA"/>
    <property type="match status" value="1"/>
</dbReference>
<comment type="catalytic activity">
    <reaction evidence="8">
        <text>ATP + H2O + polyamine-[polyamine-binding protein]Side 1 = ADP + phosphate + polyamineSide 2 + [polyamine-binding protein]Side 1.</text>
        <dbReference type="EC" id="7.6.2.11"/>
    </reaction>
</comment>
<comment type="subcellular location">
    <subcellularLocation>
        <location evidence="1">Cell inner membrane</location>
        <topology evidence="1">Peripheral membrane protein</topology>
    </subcellularLocation>
</comment>
<dbReference type="Pfam" id="PF00005">
    <property type="entry name" value="ABC_tran"/>
    <property type="match status" value="1"/>
</dbReference>
<dbReference type="InterPro" id="IPR003439">
    <property type="entry name" value="ABC_transporter-like_ATP-bd"/>
</dbReference>
<dbReference type="AlphaFoldDB" id="A0A931I3F8"/>
<keyword evidence="7 8" id="KW-0472">Membrane</keyword>
<dbReference type="InterPro" id="IPR005893">
    <property type="entry name" value="PotA-like"/>
</dbReference>
<dbReference type="Proteomes" id="UP000631694">
    <property type="component" value="Unassembled WGS sequence"/>
</dbReference>
<keyword evidence="11" id="KW-1185">Reference proteome</keyword>
<accession>A0A931I3F8</accession>
<name>A0A931I3F8_9HYPH</name>
<comment type="function">
    <text evidence="8">Part of the ABC transporter complex PotABCD involved in spermidine/putrescine import. Responsible for energy coupling to the transport system.</text>
</comment>
<dbReference type="GO" id="GO:0043190">
    <property type="term" value="C:ATP-binding cassette (ABC) transporter complex"/>
    <property type="evidence" value="ECO:0007669"/>
    <property type="project" value="InterPro"/>
</dbReference>
<dbReference type="InterPro" id="IPR013611">
    <property type="entry name" value="Transp-assoc_OB_typ2"/>
</dbReference>
<dbReference type="Gene3D" id="2.40.50.100">
    <property type="match status" value="1"/>
</dbReference>
<dbReference type="SUPFAM" id="SSF50331">
    <property type="entry name" value="MOP-like"/>
    <property type="match status" value="1"/>
</dbReference>
<evidence type="ECO:0000256" key="3">
    <source>
        <dbReference type="ARBA" id="ARBA00022475"/>
    </source>
</evidence>
<evidence type="ECO:0000256" key="7">
    <source>
        <dbReference type="ARBA" id="ARBA00023136"/>
    </source>
</evidence>
<dbReference type="InterPro" id="IPR050093">
    <property type="entry name" value="ABC_SmlMolc_Importer"/>
</dbReference>
<dbReference type="RefSeq" id="WP_197311628.1">
    <property type="nucleotide sequence ID" value="NZ_JADZLT010000050.1"/>
</dbReference>
<comment type="similarity">
    <text evidence="8">Belongs to the ABC transporter superfamily. Spermidine/putrescine importer (TC 3.A.1.11.1) family.</text>
</comment>
<dbReference type="SUPFAM" id="SSF52540">
    <property type="entry name" value="P-loop containing nucleoside triphosphate hydrolases"/>
    <property type="match status" value="1"/>
</dbReference>
<evidence type="ECO:0000313" key="10">
    <source>
        <dbReference type="EMBL" id="MBH0238565.1"/>
    </source>
</evidence>
<dbReference type="GO" id="GO:0016887">
    <property type="term" value="F:ATP hydrolysis activity"/>
    <property type="evidence" value="ECO:0007669"/>
    <property type="project" value="InterPro"/>
</dbReference>
<sequence>MSFLDIQEVRKAYGAQLVVHEFNLPIAQGEFVSFLGPSGCGKTTMLRMVAGFETPSAGRIRIGDEDVTHLRPNQRNIGMVFQAYALFPNMTVAQNVAFGLKIAGKPKAEIDARVAEMLGIIKLPQLGARYPYQLSGGQQQRVALARALAPKPKVLLLDEPLSALDAKIRVSLRDEIRSLQRALGITTIFVTHDQEEALSISDRIVVMNEGRIEQVGTPFEVYNFPRTRFVASFVGTLNLLRGKVLDAASGRIEVDGQQIFAGRGIADLKTGEIRSAALRPEAVTLAATSSADRNVMHGTIDEVHFLGAVIRIRVRFKDNLISLDTFNNPNIPPPVRGSAATVSFAREDVMVLEGAEAA</sequence>
<dbReference type="Pfam" id="PF08402">
    <property type="entry name" value="TOBE_2"/>
    <property type="match status" value="1"/>
</dbReference>
<evidence type="ECO:0000256" key="8">
    <source>
        <dbReference type="RuleBase" id="RU364083"/>
    </source>
</evidence>
<dbReference type="PANTHER" id="PTHR42781">
    <property type="entry name" value="SPERMIDINE/PUTRESCINE IMPORT ATP-BINDING PROTEIN POTA"/>
    <property type="match status" value="1"/>
</dbReference>
<dbReference type="Gene3D" id="3.40.50.300">
    <property type="entry name" value="P-loop containing nucleotide triphosphate hydrolases"/>
    <property type="match status" value="1"/>
</dbReference>
<feature type="domain" description="ABC transporter" evidence="9">
    <location>
        <begin position="4"/>
        <end position="234"/>
    </location>
</feature>
<dbReference type="InterPro" id="IPR003593">
    <property type="entry name" value="AAA+_ATPase"/>
</dbReference>
<dbReference type="FunFam" id="3.40.50.300:FF:000042">
    <property type="entry name" value="Maltose/maltodextrin ABC transporter, ATP-binding protein"/>
    <property type="match status" value="1"/>
</dbReference>
<dbReference type="PROSITE" id="PS00211">
    <property type="entry name" value="ABC_TRANSPORTER_1"/>
    <property type="match status" value="1"/>
</dbReference>
<dbReference type="InterPro" id="IPR017871">
    <property type="entry name" value="ABC_transporter-like_CS"/>
</dbReference>
<keyword evidence="4 8" id="KW-0547">Nucleotide-binding</keyword>
<evidence type="ECO:0000256" key="4">
    <source>
        <dbReference type="ARBA" id="ARBA00022741"/>
    </source>
</evidence>
<organism evidence="10 11">
    <name type="scientific">Methylobrevis albus</name>
    <dbReference type="NCBI Taxonomy" id="2793297"/>
    <lineage>
        <taxon>Bacteria</taxon>
        <taxon>Pseudomonadati</taxon>
        <taxon>Pseudomonadota</taxon>
        <taxon>Alphaproteobacteria</taxon>
        <taxon>Hyphomicrobiales</taxon>
        <taxon>Pleomorphomonadaceae</taxon>
        <taxon>Methylobrevis</taxon>
    </lineage>
</organism>
<evidence type="ECO:0000313" key="11">
    <source>
        <dbReference type="Proteomes" id="UP000631694"/>
    </source>
</evidence>